<reference evidence="2" key="2">
    <citation type="journal article" date="2021" name="PeerJ">
        <title>Extensive microbial diversity within the chicken gut microbiome revealed by metagenomics and culture.</title>
        <authorList>
            <person name="Gilroy R."/>
            <person name="Ravi A."/>
            <person name="Getino M."/>
            <person name="Pursley I."/>
            <person name="Horton D.L."/>
            <person name="Alikhan N.F."/>
            <person name="Baker D."/>
            <person name="Gharbi K."/>
            <person name="Hall N."/>
            <person name="Watson M."/>
            <person name="Adriaenssens E.M."/>
            <person name="Foster-Nyarko E."/>
            <person name="Jarju S."/>
            <person name="Secka A."/>
            <person name="Antonio M."/>
            <person name="Oren A."/>
            <person name="Chaudhuri R.R."/>
            <person name="La Ragione R."/>
            <person name="Hildebrand F."/>
            <person name="Pallen M.J."/>
        </authorList>
    </citation>
    <scope>NUCLEOTIDE SEQUENCE</scope>
    <source>
        <strain evidence="2">CHK187-14744</strain>
    </source>
</reference>
<feature type="domain" description="Glycosyltransferase 2-like" evidence="1">
    <location>
        <begin position="5"/>
        <end position="144"/>
    </location>
</feature>
<dbReference type="InterPro" id="IPR001173">
    <property type="entry name" value="Glyco_trans_2-like"/>
</dbReference>
<dbReference type="Gene3D" id="1.25.40.10">
    <property type="entry name" value="Tetratricopeptide repeat domain"/>
    <property type="match status" value="1"/>
</dbReference>
<proteinExistence type="predicted"/>
<dbReference type="SUPFAM" id="SSF48452">
    <property type="entry name" value="TPR-like"/>
    <property type="match status" value="1"/>
</dbReference>
<dbReference type="CDD" id="cd02511">
    <property type="entry name" value="Beta4Glucosyltransferase"/>
    <property type="match status" value="1"/>
</dbReference>
<dbReference type="Gene3D" id="3.90.550.10">
    <property type="entry name" value="Spore Coat Polysaccharide Biosynthesis Protein SpsA, Chain A"/>
    <property type="match status" value="1"/>
</dbReference>
<dbReference type="AlphaFoldDB" id="A0A9D1HH85"/>
<dbReference type="InterPro" id="IPR029044">
    <property type="entry name" value="Nucleotide-diphossugar_trans"/>
</dbReference>
<reference evidence="2" key="1">
    <citation type="submission" date="2020-10" db="EMBL/GenBank/DDBJ databases">
        <authorList>
            <person name="Gilroy R."/>
        </authorList>
    </citation>
    <scope>NUCLEOTIDE SEQUENCE</scope>
    <source>
        <strain evidence="2">CHK187-14744</strain>
    </source>
</reference>
<dbReference type="EMBL" id="DVLT01000056">
    <property type="protein sequence ID" value="HIU03445.1"/>
    <property type="molecule type" value="Genomic_DNA"/>
</dbReference>
<dbReference type="Pfam" id="PF00535">
    <property type="entry name" value="Glycos_transf_2"/>
    <property type="match status" value="1"/>
</dbReference>
<sequence>MPSWSLCMIVKDEAAVLERCLDSVKTLVDEMIIVDTGSADGTKEIIKSYAGRLYEYDWQDDFSAARNYSFSLASSDYCLWLDADDVLPASTVETLEKLKENWDPATDVVMLPYQTAFDESGRPVFSFWRERILRKGPEAVWKGRVHEAIEPFGHIVYTDAPIRHDKIKAGDPDRNLRIYRKMLEKGEPMDARHLYYYGRELFYHQCYQEGEKVFERFLGDETGWIENRLDASRQLAYCRYGLGKDQEALNALMYGLTLGAPRAENCCDIGRHFFDRQDYAGAAFWYEAALRCPKPDLSGGFVTEDCYGFLPCIQLCLCYDRMGDPQKACLYNEKAGKYKPEAACYIYNQKYFVEKGIAFSEKTE</sequence>
<dbReference type="InterPro" id="IPR011990">
    <property type="entry name" value="TPR-like_helical_dom_sf"/>
</dbReference>
<dbReference type="Proteomes" id="UP000824164">
    <property type="component" value="Unassembled WGS sequence"/>
</dbReference>
<protein>
    <submittedName>
        <fullName evidence="2">Glycosyltransferase family 2 protein</fullName>
    </submittedName>
</protein>
<dbReference type="PANTHER" id="PTHR43630">
    <property type="entry name" value="POLY-BETA-1,6-N-ACETYL-D-GLUCOSAMINE SYNTHASE"/>
    <property type="match status" value="1"/>
</dbReference>
<evidence type="ECO:0000313" key="3">
    <source>
        <dbReference type="Proteomes" id="UP000824164"/>
    </source>
</evidence>
<organism evidence="2 3">
    <name type="scientific">Candidatus Onthocola gallistercoris</name>
    <dbReference type="NCBI Taxonomy" id="2840876"/>
    <lineage>
        <taxon>Bacteria</taxon>
        <taxon>Bacillati</taxon>
        <taxon>Bacillota</taxon>
        <taxon>Bacilli</taxon>
        <taxon>Candidatus Onthocola</taxon>
    </lineage>
</organism>
<evidence type="ECO:0000313" key="2">
    <source>
        <dbReference type="EMBL" id="HIU03445.1"/>
    </source>
</evidence>
<dbReference type="SUPFAM" id="SSF53448">
    <property type="entry name" value="Nucleotide-diphospho-sugar transferases"/>
    <property type="match status" value="1"/>
</dbReference>
<comment type="caution">
    <text evidence="2">The sequence shown here is derived from an EMBL/GenBank/DDBJ whole genome shotgun (WGS) entry which is preliminary data.</text>
</comment>
<accession>A0A9D1HH85</accession>
<name>A0A9D1HH85_9FIRM</name>
<evidence type="ECO:0000259" key="1">
    <source>
        <dbReference type="Pfam" id="PF00535"/>
    </source>
</evidence>
<gene>
    <name evidence="2" type="ORF">IAB63_09370</name>
</gene>
<dbReference type="PANTHER" id="PTHR43630:SF2">
    <property type="entry name" value="GLYCOSYLTRANSFERASE"/>
    <property type="match status" value="1"/>
</dbReference>